<sequence length="164" mass="18059">MATDGHHPHKMTGIEVVGLILGVVPLLITGLEYSHKGSHPIKAFLHKSEELEKFCHALGDQTTLLRLSIKELFGDIDGLSPQQLQALQDDDDDLNALLTDRLLIAKVEDKLGSSSTYLSYTGNIKRIKDALETLVRKGGSLNLLSPKKASRMHPPELCLLLLPY</sequence>
<protein>
    <submittedName>
        <fullName evidence="2">Uncharacterized protein</fullName>
    </submittedName>
</protein>
<dbReference type="PANTHER" id="PTHR35186:SF4">
    <property type="entry name" value="PRION-INHIBITION AND PROPAGATION HELO DOMAIN-CONTAINING PROTEIN"/>
    <property type="match status" value="1"/>
</dbReference>
<organism evidence="2 3">
    <name type="scientific">Lepraria neglecta</name>
    <dbReference type="NCBI Taxonomy" id="209136"/>
    <lineage>
        <taxon>Eukaryota</taxon>
        <taxon>Fungi</taxon>
        <taxon>Dikarya</taxon>
        <taxon>Ascomycota</taxon>
        <taxon>Pezizomycotina</taxon>
        <taxon>Lecanoromycetes</taxon>
        <taxon>OSLEUM clade</taxon>
        <taxon>Lecanoromycetidae</taxon>
        <taxon>Lecanorales</taxon>
        <taxon>Lecanorineae</taxon>
        <taxon>Stereocaulaceae</taxon>
        <taxon>Lepraria</taxon>
    </lineage>
</organism>
<dbReference type="EMBL" id="JASNWA010000011">
    <property type="protein sequence ID" value="KAK3167739.1"/>
    <property type="molecule type" value="Genomic_DNA"/>
</dbReference>
<comment type="caution">
    <text evidence="2">The sequence shown here is derived from an EMBL/GenBank/DDBJ whole genome shotgun (WGS) entry which is preliminary data.</text>
</comment>
<gene>
    <name evidence="2" type="ORF">OEA41_010867</name>
</gene>
<evidence type="ECO:0000256" key="1">
    <source>
        <dbReference type="SAM" id="Phobius"/>
    </source>
</evidence>
<keyword evidence="3" id="KW-1185">Reference proteome</keyword>
<dbReference type="AlphaFoldDB" id="A0AAE0DFN7"/>
<reference evidence="2" key="1">
    <citation type="submission" date="2022-11" db="EMBL/GenBank/DDBJ databases">
        <title>Chromosomal genome sequence assembly and mating type (MAT) locus characterization of the leprose asexual lichenized fungus Lepraria neglecta (Nyl.) Erichsen.</title>
        <authorList>
            <person name="Allen J.L."/>
            <person name="Pfeffer B."/>
        </authorList>
    </citation>
    <scope>NUCLEOTIDE SEQUENCE</scope>
    <source>
        <strain evidence="2">Allen 5258</strain>
    </source>
</reference>
<dbReference type="PANTHER" id="PTHR35186">
    <property type="entry name" value="ANK_REP_REGION DOMAIN-CONTAINING PROTEIN"/>
    <property type="match status" value="1"/>
</dbReference>
<evidence type="ECO:0000313" key="2">
    <source>
        <dbReference type="EMBL" id="KAK3167739.1"/>
    </source>
</evidence>
<proteinExistence type="predicted"/>
<feature type="transmembrane region" description="Helical" evidence="1">
    <location>
        <begin position="12"/>
        <end position="33"/>
    </location>
</feature>
<dbReference type="Proteomes" id="UP001276659">
    <property type="component" value="Unassembled WGS sequence"/>
</dbReference>
<evidence type="ECO:0000313" key="3">
    <source>
        <dbReference type="Proteomes" id="UP001276659"/>
    </source>
</evidence>
<accession>A0AAE0DFN7</accession>
<keyword evidence="1" id="KW-0472">Membrane</keyword>
<name>A0AAE0DFN7_9LECA</name>
<keyword evidence="1" id="KW-0812">Transmembrane</keyword>
<keyword evidence="1" id="KW-1133">Transmembrane helix</keyword>